<evidence type="ECO:0000313" key="1">
    <source>
        <dbReference type="EMBL" id="KJK82508.1"/>
    </source>
</evidence>
<keyword evidence="2" id="KW-1185">Reference proteome</keyword>
<dbReference type="EMBL" id="KE384723">
    <property type="protein sequence ID" value="KJK82508.1"/>
    <property type="molecule type" value="Genomic_DNA"/>
</dbReference>
<dbReference type="Gene3D" id="2.160.20.10">
    <property type="entry name" value="Single-stranded right-handed beta-helix, Pectin lyase-like"/>
    <property type="match status" value="2"/>
</dbReference>
<evidence type="ECO:0000313" key="2">
    <source>
        <dbReference type="Proteomes" id="UP000054544"/>
    </source>
</evidence>
<name>A0A0D9P8N7_METAN</name>
<protein>
    <submittedName>
        <fullName evidence="1">Uncharacterized protein</fullName>
    </submittedName>
</protein>
<reference evidence="2" key="1">
    <citation type="journal article" date="2014" name="BMC Genomics">
        <title>The genome sequence of the biocontrol fungus Metarhizium anisopliae and comparative genomics of Metarhizium species.</title>
        <authorList>
            <person name="Pattemore J.A."/>
            <person name="Hane J.K."/>
            <person name="Williams A.H."/>
            <person name="Wilson B.A."/>
            <person name="Stodart B.J."/>
            <person name="Ash G.J."/>
        </authorList>
    </citation>
    <scope>NUCLEOTIDE SEQUENCE [LARGE SCALE GENOMIC DNA]</scope>
    <source>
        <strain evidence="2">BRIP 53293</strain>
    </source>
</reference>
<dbReference type="AlphaFoldDB" id="A0A0D9P8N7"/>
<dbReference type="STRING" id="1291518.A0A0D9P8N7"/>
<organism evidence="1 2">
    <name type="scientific">Metarhizium anisopliae BRIP 53293</name>
    <dbReference type="NCBI Taxonomy" id="1291518"/>
    <lineage>
        <taxon>Eukaryota</taxon>
        <taxon>Fungi</taxon>
        <taxon>Dikarya</taxon>
        <taxon>Ascomycota</taxon>
        <taxon>Pezizomycotina</taxon>
        <taxon>Sordariomycetes</taxon>
        <taxon>Hypocreomycetidae</taxon>
        <taxon>Hypocreales</taxon>
        <taxon>Clavicipitaceae</taxon>
        <taxon>Metarhizium</taxon>
    </lineage>
</organism>
<gene>
    <name evidence="1" type="ORF">H634G_02114</name>
</gene>
<sequence>MLKVGNTGNVGTAEMQDLILSSNGPTPGAILMECNIQEKDKGNAASWDVHIRLGGAVRTELMPVECPPNTRGTNSPNLQVALSGKLPRISRTSGHRSPAIVPVAYSLKADKPHRGTEQPRNIKYTTAYYQPTPAPSFLFENTIGVFDSDPGYSWEAGDADGCDASWSVTMTNCQSVHSFWLIDDNYDNNRLQQITSIGAKNMIVSTEQQWNNNHIRGKPSFDLSYTIDRYWDEAKTNEFYDKLQAINDRCPANIPNDISFTKLPIKTFLEVNSGKGRDLLLTDGRRDPSHEATATNPASTMPTIISTIQTLAIGLKLDMVSRNCHVSSSKNPAFQEAVWCFQLGGYPEE</sequence>
<proteinExistence type="predicted"/>
<dbReference type="Proteomes" id="UP000054544">
    <property type="component" value="Unassembled WGS sequence"/>
</dbReference>
<dbReference type="InterPro" id="IPR012334">
    <property type="entry name" value="Pectin_lyas_fold"/>
</dbReference>
<accession>A0A0D9P8N7</accession>